<dbReference type="Gene3D" id="1.20.58.520">
    <property type="entry name" value="Amidohydrolase"/>
    <property type="match status" value="1"/>
</dbReference>
<dbReference type="PANTHER" id="PTHR43135">
    <property type="entry name" value="ALPHA-D-RIBOSE 1-METHYLPHOSPHONATE 5-TRIPHOSPHATE DIPHOSPHATASE"/>
    <property type="match status" value="1"/>
</dbReference>
<dbReference type="Pfam" id="PF01979">
    <property type="entry name" value="Amidohydro_1"/>
    <property type="match status" value="1"/>
</dbReference>
<dbReference type="RefSeq" id="WP_006263317.1">
    <property type="nucleotide sequence ID" value="NZ_JH590837.1"/>
</dbReference>
<dbReference type="InterPro" id="IPR006680">
    <property type="entry name" value="Amidohydro-rel"/>
</dbReference>
<evidence type="ECO:0000313" key="3">
    <source>
        <dbReference type="Proteomes" id="UP000004834"/>
    </source>
</evidence>
<dbReference type="PANTHER" id="PTHR43135:SF3">
    <property type="entry name" value="ALPHA-D-RIBOSE 1-METHYLPHOSPHONATE 5-TRIPHOSPHATE DIPHOSPHATASE"/>
    <property type="match status" value="1"/>
</dbReference>
<dbReference type="InterPro" id="IPR011059">
    <property type="entry name" value="Metal-dep_hydrolase_composite"/>
</dbReference>
<dbReference type="InterPro" id="IPR051781">
    <property type="entry name" value="Metallo-dep_Hydrolase"/>
</dbReference>
<dbReference type="SUPFAM" id="SSF51556">
    <property type="entry name" value="Metallo-dependent hydrolases"/>
    <property type="match status" value="1"/>
</dbReference>
<accession>A0AAV3F491</accession>
<protein>
    <recommendedName>
        <fullName evidence="1">Amidohydrolase-related domain-containing protein</fullName>
    </recommendedName>
</protein>
<dbReference type="EMBL" id="AGEE01000014">
    <property type="protein sequence ID" value="EHO13054.1"/>
    <property type="molecule type" value="Genomic_DNA"/>
</dbReference>
<dbReference type="Proteomes" id="UP000004834">
    <property type="component" value="Unassembled WGS sequence"/>
</dbReference>
<proteinExistence type="predicted"/>
<dbReference type="Gene3D" id="2.30.40.10">
    <property type="entry name" value="Urease, subunit C, domain 1"/>
    <property type="match status" value="1"/>
</dbReference>
<evidence type="ECO:0000259" key="1">
    <source>
        <dbReference type="Pfam" id="PF01979"/>
    </source>
</evidence>
<name>A0AAV3F491_9FLAO</name>
<reference evidence="2 3" key="1">
    <citation type="submission" date="2011-11" db="EMBL/GenBank/DDBJ databases">
        <title>The Genome Sequence of Myroides odoratimimus CIP 101113.</title>
        <authorList>
            <person name="Earl A."/>
            <person name="Ward D."/>
            <person name="Feldgarden M."/>
            <person name="Gevers D."/>
            <person name="Huys G."/>
            <person name="Young S.K."/>
            <person name="Zeng Q."/>
            <person name="Gargeya S."/>
            <person name="Fitzgerald M."/>
            <person name="Haas B."/>
            <person name="Abouelleil A."/>
            <person name="Alvarado L."/>
            <person name="Arachchi H.M."/>
            <person name="Berlin A."/>
            <person name="Brown A."/>
            <person name="Chapman S.B."/>
            <person name="Chen Z."/>
            <person name="Dunbar C."/>
            <person name="Freedman E."/>
            <person name="Gearin G."/>
            <person name="Goldberg J."/>
            <person name="Griggs A."/>
            <person name="Gujja S."/>
            <person name="Heiman D."/>
            <person name="Howarth C."/>
            <person name="Larson L."/>
            <person name="Lui A."/>
            <person name="MacDonald P.J.P."/>
            <person name="Montmayeur A."/>
            <person name="Murphy C."/>
            <person name="Neiman D."/>
            <person name="Pearson M."/>
            <person name="Priest M."/>
            <person name="Roberts A."/>
            <person name="Saif S."/>
            <person name="Shea T."/>
            <person name="Shenoy N."/>
            <person name="Sisk P."/>
            <person name="Stolte C."/>
            <person name="Sykes S."/>
            <person name="Wortman J."/>
            <person name="Nusbaum C."/>
            <person name="Birren B."/>
        </authorList>
    </citation>
    <scope>NUCLEOTIDE SEQUENCE [LARGE SCALE GENOMIC DNA]</scope>
    <source>
        <strain evidence="2 3">CIP 101113</strain>
    </source>
</reference>
<dbReference type="InterPro" id="IPR032466">
    <property type="entry name" value="Metal_Hydrolase"/>
</dbReference>
<organism evidence="2 3">
    <name type="scientific">Myroides odoratimimus CIP 101113</name>
    <dbReference type="NCBI Taxonomy" id="883154"/>
    <lineage>
        <taxon>Bacteria</taxon>
        <taxon>Pseudomonadati</taxon>
        <taxon>Bacteroidota</taxon>
        <taxon>Flavobacteriia</taxon>
        <taxon>Flavobacteriales</taxon>
        <taxon>Flavobacteriaceae</taxon>
        <taxon>Myroides</taxon>
    </lineage>
</organism>
<gene>
    <name evidence="2" type="ORF">HMPREF9715_01461</name>
</gene>
<sequence length="427" mass="49381">MHRFCTFLFLTTIQTLTAQTPKVDYIFKDVNVITMKDDKVLRNHTVVIQNGKIIEITTKTSRDSDNIIDAKGSYLLPSMADAHVHFPEKNEELEQVMKLNLINGITKLRSMRGEWKDIASRKQYNNENQYYPKLYLTAPPFHRSYDLTEEQVESYVKTAKENGIDQIKVLSIKNQRLFELLSETCEKYNIPLGGHFPMVEDGVMADEILFQSFYTSIEHLGGLIGEPDKVEDRVNYIKKNEIFVCPTMQWYAIGYGQYGVDEMMNQRGMQYIPEKIKKDWAEKSTNYRTKLGKEGFEAEKEKYALEMQERFNMIKRLHDHGVKLLLSPDSSSKFIVSGFGMLEEMKLYSKAGLSNFDILRSATTNFALLFKENYGIIALGKDADFILVKENPLEDLKALEQVEGVFYNNFYLNKQKLSEISKSIIPN</sequence>
<dbReference type="AlphaFoldDB" id="A0AAV3F491"/>
<dbReference type="SUPFAM" id="SSF51338">
    <property type="entry name" value="Composite domain of metallo-dependent hydrolases"/>
    <property type="match status" value="1"/>
</dbReference>
<evidence type="ECO:0000313" key="2">
    <source>
        <dbReference type="EMBL" id="EHO13054.1"/>
    </source>
</evidence>
<comment type="caution">
    <text evidence="2">The sequence shown here is derived from an EMBL/GenBank/DDBJ whole genome shotgun (WGS) entry which is preliminary data.</text>
</comment>
<dbReference type="GO" id="GO:0016810">
    <property type="term" value="F:hydrolase activity, acting on carbon-nitrogen (but not peptide) bonds"/>
    <property type="evidence" value="ECO:0007669"/>
    <property type="project" value="InterPro"/>
</dbReference>
<feature type="domain" description="Amidohydrolase-related" evidence="1">
    <location>
        <begin position="309"/>
        <end position="405"/>
    </location>
</feature>
<dbReference type="Gene3D" id="3.30.110.90">
    <property type="entry name" value="Amidohydrolase"/>
    <property type="match status" value="1"/>
</dbReference>
<dbReference type="Gene3D" id="3.40.50.10910">
    <property type="entry name" value="Amidohydrolase"/>
    <property type="match status" value="1"/>
</dbReference>